<gene>
    <name evidence="2" type="ORF">HEB94_002268</name>
</gene>
<evidence type="ECO:0000259" key="1">
    <source>
        <dbReference type="Pfam" id="PF13021"/>
    </source>
</evidence>
<dbReference type="InterPro" id="IPR024976">
    <property type="entry name" value="DUF3885"/>
</dbReference>
<evidence type="ECO:0000313" key="2">
    <source>
        <dbReference type="EMBL" id="MBE1605420.1"/>
    </source>
</evidence>
<dbReference type="EMBL" id="JADBEM010000001">
    <property type="protein sequence ID" value="MBE1605420.1"/>
    <property type="molecule type" value="Genomic_DNA"/>
</dbReference>
<comment type="caution">
    <text evidence="2">The sequence shown here is derived from an EMBL/GenBank/DDBJ whole genome shotgun (WGS) entry which is preliminary data.</text>
</comment>
<dbReference type="RefSeq" id="WP_192749762.1">
    <property type="nucleotide sequence ID" value="NZ_BAABJL010000013.1"/>
</dbReference>
<accession>A0A927MR92</accession>
<proteinExistence type="predicted"/>
<reference evidence="2" key="1">
    <citation type="submission" date="2020-10" db="EMBL/GenBank/DDBJ databases">
        <title>Sequencing the genomes of 1000 actinobacteria strains.</title>
        <authorList>
            <person name="Klenk H.-P."/>
        </authorList>
    </citation>
    <scope>NUCLEOTIDE SEQUENCE</scope>
    <source>
        <strain evidence="2">DSM 45354</strain>
    </source>
</reference>
<organism evidence="2 3">
    <name type="scientific">Actinopolymorpha pittospori</name>
    <dbReference type="NCBI Taxonomy" id="648752"/>
    <lineage>
        <taxon>Bacteria</taxon>
        <taxon>Bacillati</taxon>
        <taxon>Actinomycetota</taxon>
        <taxon>Actinomycetes</taxon>
        <taxon>Propionibacteriales</taxon>
        <taxon>Actinopolymorphaceae</taxon>
        <taxon>Actinopolymorpha</taxon>
    </lineage>
</organism>
<dbReference type="AlphaFoldDB" id="A0A927MR92"/>
<evidence type="ECO:0000313" key="3">
    <source>
        <dbReference type="Proteomes" id="UP000638648"/>
    </source>
</evidence>
<dbReference type="Proteomes" id="UP000638648">
    <property type="component" value="Unassembled WGS sequence"/>
</dbReference>
<feature type="domain" description="DUF3885" evidence="1">
    <location>
        <begin position="23"/>
        <end position="93"/>
    </location>
</feature>
<keyword evidence="3" id="KW-1185">Reference proteome</keyword>
<sequence length="98" mass="10998">MTANDNSTSKYYRPYAEPHLLFAHAYVSRLAWQPGRLDDLLCRVAADEVDGVIIATPDLAFLYAPYDGGADILSATAARRDDLRDRYQRWLPKQPAGV</sequence>
<protein>
    <recommendedName>
        <fullName evidence="1">DUF3885 domain-containing protein</fullName>
    </recommendedName>
</protein>
<dbReference type="Pfam" id="PF13021">
    <property type="entry name" value="DUF3885"/>
    <property type="match status" value="1"/>
</dbReference>
<name>A0A927MR92_9ACTN</name>